<sequence>MNALERLCSLENPFLPPRETDGLFVEAFRENVLRQRAIHPFLRALDEAKAFDPAAIASVEDALALPPLYVGTLKINDFLSVAPESVVLTLTSSGTSGQRTQLHFDGPSLARMETLSRKIFAALGFDSPRPAHYLLFSYDRTEAADVGTSWSTEQKMACAPARSVHWLLKRDGSGTFSFDVDGTARLLIDLASDGPLRFLGFPAFMHRALAEAKRLKPDLSVDPDSFVIAGGGWKNHAGQPMRQADFALFVQSSCGLPAANVRDVFGMAEHGVPYGACSFGHHHVPACSRLSVVDPLTHRPLAMGQEGQLLLLSPWNEAQPNQSLLATDVAVLEEDCPCGLPGTYIASVRRGGTHKHKGCAIAAQEILDRMAALS</sequence>
<feature type="domain" description="Acyl-protein synthetase LuxE" evidence="1">
    <location>
        <begin position="51"/>
        <end position="365"/>
    </location>
</feature>
<organism evidence="2 3">
    <name type="scientific">Aminithiophilus ramosus</name>
    <dbReference type="NCBI Taxonomy" id="3029084"/>
    <lineage>
        <taxon>Bacteria</taxon>
        <taxon>Thermotogati</taxon>
        <taxon>Synergistota</taxon>
        <taxon>Synergistia</taxon>
        <taxon>Synergistales</taxon>
        <taxon>Aminithiophilaceae</taxon>
        <taxon>Aminithiophilus</taxon>
    </lineage>
</organism>
<dbReference type="GO" id="GO:0008218">
    <property type="term" value="P:bioluminescence"/>
    <property type="evidence" value="ECO:0007669"/>
    <property type="project" value="InterPro"/>
</dbReference>
<dbReference type="SUPFAM" id="SSF56801">
    <property type="entry name" value="Acetyl-CoA synthetase-like"/>
    <property type="match status" value="1"/>
</dbReference>
<evidence type="ECO:0000313" key="2">
    <source>
        <dbReference type="EMBL" id="QTX32509.1"/>
    </source>
</evidence>
<evidence type="ECO:0000259" key="1">
    <source>
        <dbReference type="Pfam" id="PF04443"/>
    </source>
</evidence>
<dbReference type="Gene3D" id="3.40.50.12780">
    <property type="entry name" value="N-terminal domain of ligase-like"/>
    <property type="match status" value="1"/>
</dbReference>
<dbReference type="EMBL" id="CP072943">
    <property type="protein sequence ID" value="QTX32509.1"/>
    <property type="molecule type" value="Genomic_DNA"/>
</dbReference>
<proteinExistence type="predicted"/>
<dbReference type="InterPro" id="IPR007534">
    <property type="entry name" value="LuxE"/>
</dbReference>
<dbReference type="RefSeq" id="WP_274373747.1">
    <property type="nucleotide sequence ID" value="NZ_CP072943.1"/>
</dbReference>
<dbReference type="GO" id="GO:0047474">
    <property type="term" value="F:long-chain fatty acid--protein ligase activity"/>
    <property type="evidence" value="ECO:0007669"/>
    <property type="project" value="InterPro"/>
</dbReference>
<reference evidence="3" key="1">
    <citation type="submission" date="2021-04" db="EMBL/GenBank/DDBJ databases">
        <title>A novel Synergistetes isolate from a pyrite-forming mixed culture.</title>
        <authorList>
            <person name="Bunk B."/>
            <person name="Sproer C."/>
            <person name="Spring S."/>
            <person name="Pester M."/>
        </authorList>
    </citation>
    <scope>NUCLEOTIDE SEQUENCE [LARGE SCALE GENOMIC DNA]</scope>
    <source>
        <strain evidence="3">J.5.4.2-T.3.5.2</strain>
    </source>
</reference>
<gene>
    <name evidence="2" type="ORF">KAR29_00740</name>
</gene>
<protein>
    <submittedName>
        <fullName evidence="2">Acyl-protein synthetase LuxE</fullName>
    </submittedName>
</protein>
<evidence type="ECO:0000313" key="3">
    <source>
        <dbReference type="Proteomes" id="UP000671879"/>
    </source>
</evidence>
<name>A0A9Q7AG25_9BACT</name>
<dbReference type="KEGG" id="aram:KAR29_00740"/>
<dbReference type="InterPro" id="IPR042099">
    <property type="entry name" value="ANL_N_sf"/>
</dbReference>
<dbReference type="Proteomes" id="UP000671879">
    <property type="component" value="Chromosome"/>
</dbReference>
<accession>A0A9Q7AG25</accession>
<dbReference type="Pfam" id="PF04443">
    <property type="entry name" value="LuxE"/>
    <property type="match status" value="1"/>
</dbReference>
<keyword evidence="3" id="KW-1185">Reference proteome</keyword>
<dbReference type="AlphaFoldDB" id="A0A9Q7AG25"/>